<proteinExistence type="predicted"/>
<dbReference type="VEuPathDB" id="CryptoDB:GNI_113890"/>
<evidence type="ECO:0000256" key="1">
    <source>
        <dbReference type="ARBA" id="ARBA00000971"/>
    </source>
</evidence>
<comment type="caution">
    <text evidence="6">The sequence shown here is derived from an EMBL/GenBank/DDBJ whole genome shotgun (WGS) entry which is preliminary data.</text>
</comment>
<dbReference type="EMBL" id="AFNH02000850">
    <property type="protein sequence ID" value="EZG55378.1"/>
    <property type="molecule type" value="Genomic_DNA"/>
</dbReference>
<dbReference type="GO" id="GO:0003755">
    <property type="term" value="F:peptidyl-prolyl cis-trans isomerase activity"/>
    <property type="evidence" value="ECO:0007669"/>
    <property type="project" value="UniProtKB-EC"/>
</dbReference>
<organism evidence="6 7">
    <name type="scientific">Gregarina niphandrodes</name>
    <name type="common">Septate eugregarine</name>
    <dbReference type="NCBI Taxonomy" id="110365"/>
    <lineage>
        <taxon>Eukaryota</taxon>
        <taxon>Sar</taxon>
        <taxon>Alveolata</taxon>
        <taxon>Apicomplexa</taxon>
        <taxon>Conoidasida</taxon>
        <taxon>Gregarinasina</taxon>
        <taxon>Eugregarinorida</taxon>
        <taxon>Gregarinidae</taxon>
        <taxon>Gregarina</taxon>
    </lineage>
</organism>
<dbReference type="PANTHER" id="PTHR46512">
    <property type="entry name" value="PEPTIDYLPROLYL ISOMERASE"/>
    <property type="match status" value="1"/>
</dbReference>
<dbReference type="PANTHER" id="PTHR46512:SF9">
    <property type="entry name" value="PEPTIDYLPROLYL ISOMERASE"/>
    <property type="match status" value="1"/>
</dbReference>
<keyword evidence="4" id="KW-0413">Isomerase</keyword>
<dbReference type="RefSeq" id="XP_011131602.1">
    <property type="nucleotide sequence ID" value="XM_011133300.1"/>
</dbReference>
<keyword evidence="7" id="KW-1185">Reference proteome</keyword>
<dbReference type="eggNOG" id="KOG0543">
    <property type="taxonomic scope" value="Eukaryota"/>
</dbReference>
<accession>A0A023B3I1</accession>
<dbReference type="InterPro" id="IPR050754">
    <property type="entry name" value="FKBP4/5/8-like"/>
</dbReference>
<dbReference type="SMART" id="SM00028">
    <property type="entry name" value="TPR"/>
    <property type="match status" value="2"/>
</dbReference>
<reference evidence="6" key="1">
    <citation type="submission" date="2013-12" db="EMBL/GenBank/DDBJ databases">
        <authorList>
            <person name="Omoto C.K."/>
            <person name="Sibley D."/>
            <person name="Venepally P."/>
            <person name="Hadjithomas M."/>
            <person name="Karamycheva S."/>
            <person name="Brunk B."/>
            <person name="Roos D."/>
            <person name="Caler E."/>
            <person name="Lorenzi H."/>
        </authorList>
    </citation>
    <scope>NUCLEOTIDE SEQUENCE</scope>
</reference>
<dbReference type="InterPro" id="IPR019734">
    <property type="entry name" value="TPR_rpt"/>
</dbReference>
<dbReference type="SUPFAM" id="SSF48452">
    <property type="entry name" value="TPR-like"/>
    <property type="match status" value="1"/>
</dbReference>
<dbReference type="AlphaFoldDB" id="A0A023B3I1"/>
<evidence type="ECO:0000313" key="6">
    <source>
        <dbReference type="EMBL" id="EZG55378.1"/>
    </source>
</evidence>
<dbReference type="InterPro" id="IPR011990">
    <property type="entry name" value="TPR-like_helical_dom_sf"/>
</dbReference>
<dbReference type="Gene3D" id="1.25.40.10">
    <property type="entry name" value="Tetratricopeptide repeat domain"/>
    <property type="match status" value="1"/>
</dbReference>
<evidence type="ECO:0000313" key="7">
    <source>
        <dbReference type="Proteomes" id="UP000019763"/>
    </source>
</evidence>
<comment type="catalytic activity">
    <reaction evidence="1">
        <text>[protein]-peptidylproline (omega=180) = [protein]-peptidylproline (omega=0)</text>
        <dbReference type="Rhea" id="RHEA:16237"/>
        <dbReference type="Rhea" id="RHEA-COMP:10747"/>
        <dbReference type="Rhea" id="RHEA-COMP:10748"/>
        <dbReference type="ChEBI" id="CHEBI:83833"/>
        <dbReference type="ChEBI" id="CHEBI:83834"/>
        <dbReference type="EC" id="5.2.1.8"/>
    </reaction>
</comment>
<feature type="region of interest" description="Disordered" evidence="5">
    <location>
        <begin position="23"/>
        <end position="101"/>
    </location>
</feature>
<evidence type="ECO:0000256" key="2">
    <source>
        <dbReference type="ARBA" id="ARBA00013194"/>
    </source>
</evidence>
<sequence>MTADAIAPATSIIVGTAVDKTAEAAKEEADAELEAGEGGEASERAKSNKPLDSCGQKTEEPEGEIATNFEPTGESREGAESREAGEPRDAALLRDTPLETAPDVGMIAADEEMRDGRALFESEKYADALKAWTSRLRSIQYVLDKHKEGEPYKGIAEFEEMALKTCSNIALCNIKLRRWGDAVTFCDRVLELDPRNEKALYRKAKSLFEMAKLTEAYKALATFRSADPAVIQLTKEVNEAIQRTRLMQKKMMQKILEESRIENSPYKVIRLHLETAYLWLKALFLWLFQDLHGWMLRRKVVS</sequence>
<protein>
    <recommendedName>
        <fullName evidence="2">peptidylprolyl isomerase</fullName>
        <ecNumber evidence="2">5.2.1.8</ecNumber>
    </recommendedName>
</protein>
<dbReference type="OrthoDB" id="2423701at2759"/>
<feature type="compositionally biased region" description="Basic and acidic residues" evidence="5">
    <location>
        <begin position="73"/>
        <end position="92"/>
    </location>
</feature>
<dbReference type="GeneID" id="22914023"/>
<keyword evidence="3" id="KW-0697">Rotamase</keyword>
<name>A0A023B3I1_GRENI</name>
<evidence type="ECO:0000256" key="4">
    <source>
        <dbReference type="ARBA" id="ARBA00023235"/>
    </source>
</evidence>
<evidence type="ECO:0000256" key="3">
    <source>
        <dbReference type="ARBA" id="ARBA00023110"/>
    </source>
</evidence>
<evidence type="ECO:0000256" key="5">
    <source>
        <dbReference type="SAM" id="MobiDB-lite"/>
    </source>
</evidence>
<dbReference type="Proteomes" id="UP000019763">
    <property type="component" value="Unassembled WGS sequence"/>
</dbReference>
<gene>
    <name evidence="6" type="ORF">GNI_113890</name>
</gene>
<dbReference type="EC" id="5.2.1.8" evidence="2"/>